<sequence>TSSDSTIKKTTTDTSNKNNSSSSESDNGSQINPLQCGECLKAHITFLAKSSKDLVTHMRTKHGEAYEKSKKVAMKRIAWTTDEDLVLAKLEIKLKATQKGQILERLTTEYNKIASRSNSHIRSKEAIRGRRQQKEYKVVMEKMLSKDRTDLDTESDDDSKSNNSYNDASSDDSDASDATTNILDDNIQAIRRFVEDKLVTTKIQLTPSMHAAVDAFVNMNSTVDMLELSMAGIREAISNLRLKNAHRGTRAIRTNNNSVNGKPIRNAKRYEKARKLGYYQRLFYQNKEKLVAELIDGVQPNVEPPPIDVAVEHYEKIWSKKFVDSAIVEPKTSVGGAILLAPITIDEINWAITNTKKTSATGLDQITLLEAKAIATTQLLAAFNIWLGLQRIPLEVKQNKTVLIPKGTTCLDDIKNWRPITIASMILRLYNKVIGYRMNKVFKTSDKQAGFKPVNGCGINVAWLHSILKHARMTKTTLYTCLLDVSKAFDSVSHDSIIRALKRNGAPTEFIRLIADQYEDVSTTIKYKDISSKQIVILCGVKQGDPLSSILFNLVIDELFEVLGDQYGYAVEGIGKSNARCFADDLALASSSKLGMGELLSKTITFLEARGLAINPAKSISLGLVKGYKGKKSKIETEPAFSINGVQIPMLGYINNTTRYLGIQFTSLGAIGSGLIKTQINEVLDKLVKVKLKAQCKIELLRTHIIPKFIFKLINTELYPTMIRHVDIAVRQVIRKILHLSAGLSNEFFHLPAKEGGLEFPVLQELVGLAKVKLYRNIALQNDVFLRNIVEMQGSGMNERYLNHLKLGGQPTADDLRSRKDCLLKEKRTAYIQKVHSTGHEVFSTCALTNTWLLNGQRSMKTRMYINAIKLRTNSYETRVTTTRGLDVDKTCRKCHRADESLMHVLQCCESTKGPRYTRHHHVCSRVTMKLAEAGYTVYTEKSLPDPNNTGHLLRPDIIAVRAGQAIVLDVSCVYETSGAAFLNAYNRKVQKYKPLIPAIKEKYDCGQVEVHGLIIGSRGSYHHGQLHIWHNIGFTANDLKFLAINCMENSVRVAAFFGQSIRSSWT</sequence>
<name>A0A8S2UEJ7_9BILA</name>
<gene>
    <name evidence="3" type="ORF">GIL414_LOCUS27528</name>
</gene>
<feature type="compositionally biased region" description="Basic and acidic residues" evidence="1">
    <location>
        <begin position="1"/>
        <end position="11"/>
    </location>
</feature>
<dbReference type="PANTHER" id="PTHR19446">
    <property type="entry name" value="REVERSE TRANSCRIPTASES"/>
    <property type="match status" value="1"/>
</dbReference>
<reference evidence="3" key="1">
    <citation type="submission" date="2021-02" db="EMBL/GenBank/DDBJ databases">
        <authorList>
            <person name="Nowell W R."/>
        </authorList>
    </citation>
    <scope>NUCLEOTIDE SEQUENCE</scope>
</reference>
<dbReference type="EMBL" id="CAJOBJ010043924">
    <property type="protein sequence ID" value="CAF4340245.1"/>
    <property type="molecule type" value="Genomic_DNA"/>
</dbReference>
<dbReference type="CDD" id="cd01650">
    <property type="entry name" value="RT_nLTR_like"/>
    <property type="match status" value="1"/>
</dbReference>
<feature type="compositionally biased region" description="Low complexity" evidence="1">
    <location>
        <begin position="12"/>
        <end position="29"/>
    </location>
</feature>
<evidence type="ECO:0000313" key="4">
    <source>
        <dbReference type="Proteomes" id="UP000681720"/>
    </source>
</evidence>
<evidence type="ECO:0000259" key="2">
    <source>
        <dbReference type="PROSITE" id="PS50878"/>
    </source>
</evidence>
<dbReference type="PROSITE" id="PS50878">
    <property type="entry name" value="RT_POL"/>
    <property type="match status" value="1"/>
</dbReference>
<accession>A0A8S2UEJ7</accession>
<proteinExistence type="predicted"/>
<organism evidence="3 4">
    <name type="scientific">Rotaria magnacalcarata</name>
    <dbReference type="NCBI Taxonomy" id="392030"/>
    <lineage>
        <taxon>Eukaryota</taxon>
        <taxon>Metazoa</taxon>
        <taxon>Spiralia</taxon>
        <taxon>Gnathifera</taxon>
        <taxon>Rotifera</taxon>
        <taxon>Eurotatoria</taxon>
        <taxon>Bdelloidea</taxon>
        <taxon>Philodinida</taxon>
        <taxon>Philodinidae</taxon>
        <taxon>Rotaria</taxon>
    </lineage>
</organism>
<feature type="non-terminal residue" evidence="3">
    <location>
        <position position="1"/>
    </location>
</feature>
<dbReference type="InterPro" id="IPR043502">
    <property type="entry name" value="DNA/RNA_pol_sf"/>
</dbReference>
<protein>
    <recommendedName>
        <fullName evidence="2">Reverse transcriptase domain-containing protein</fullName>
    </recommendedName>
</protein>
<dbReference type="Pfam" id="PF00078">
    <property type="entry name" value="RVT_1"/>
    <property type="match status" value="1"/>
</dbReference>
<dbReference type="SUPFAM" id="SSF56672">
    <property type="entry name" value="DNA/RNA polymerases"/>
    <property type="match status" value="1"/>
</dbReference>
<feature type="region of interest" description="Disordered" evidence="1">
    <location>
        <begin position="147"/>
        <end position="179"/>
    </location>
</feature>
<dbReference type="InterPro" id="IPR000477">
    <property type="entry name" value="RT_dom"/>
</dbReference>
<feature type="region of interest" description="Disordered" evidence="1">
    <location>
        <begin position="1"/>
        <end position="30"/>
    </location>
</feature>
<evidence type="ECO:0000256" key="1">
    <source>
        <dbReference type="SAM" id="MobiDB-lite"/>
    </source>
</evidence>
<evidence type="ECO:0000313" key="3">
    <source>
        <dbReference type="EMBL" id="CAF4340245.1"/>
    </source>
</evidence>
<comment type="caution">
    <text evidence="3">The sequence shown here is derived from an EMBL/GenBank/DDBJ whole genome shotgun (WGS) entry which is preliminary data.</text>
</comment>
<feature type="domain" description="Reverse transcriptase" evidence="2">
    <location>
        <begin position="385"/>
        <end position="648"/>
    </location>
</feature>
<dbReference type="Proteomes" id="UP000681720">
    <property type="component" value="Unassembled WGS sequence"/>
</dbReference>
<dbReference type="AlphaFoldDB" id="A0A8S2UEJ7"/>